<organism evidence="2 3">
    <name type="scientific">Romboutsia sedimentorum</name>
    <dbReference type="NCBI Taxonomy" id="1368474"/>
    <lineage>
        <taxon>Bacteria</taxon>
        <taxon>Bacillati</taxon>
        <taxon>Bacillota</taxon>
        <taxon>Clostridia</taxon>
        <taxon>Peptostreptococcales</taxon>
        <taxon>Peptostreptococcaceae</taxon>
        <taxon>Romboutsia</taxon>
    </lineage>
</organism>
<evidence type="ECO:0000313" key="2">
    <source>
        <dbReference type="EMBL" id="MDK2562470.1"/>
    </source>
</evidence>
<dbReference type="SUPFAM" id="SSF55073">
    <property type="entry name" value="Nucleotide cyclase"/>
    <property type="match status" value="1"/>
</dbReference>
<evidence type="ECO:0000259" key="1">
    <source>
        <dbReference type="PROSITE" id="PS50887"/>
    </source>
</evidence>
<dbReference type="PANTHER" id="PTHR45138">
    <property type="entry name" value="REGULATORY COMPONENTS OF SENSORY TRANSDUCTION SYSTEM"/>
    <property type="match status" value="1"/>
</dbReference>
<keyword evidence="3" id="KW-1185">Reference proteome</keyword>
<proteinExistence type="predicted"/>
<dbReference type="SMART" id="SM00267">
    <property type="entry name" value="GGDEF"/>
    <property type="match status" value="1"/>
</dbReference>
<dbReference type="InterPro" id="IPR043128">
    <property type="entry name" value="Rev_trsase/Diguanyl_cyclase"/>
</dbReference>
<gene>
    <name evidence="2" type="ORF">QOZ84_02830</name>
</gene>
<dbReference type="Proteomes" id="UP001301012">
    <property type="component" value="Unassembled WGS sequence"/>
</dbReference>
<dbReference type="InterPro" id="IPR000160">
    <property type="entry name" value="GGDEF_dom"/>
</dbReference>
<dbReference type="EMBL" id="JASKYM010000001">
    <property type="protein sequence ID" value="MDK2562470.1"/>
    <property type="molecule type" value="Genomic_DNA"/>
</dbReference>
<dbReference type="NCBIfam" id="TIGR00254">
    <property type="entry name" value="GGDEF"/>
    <property type="match status" value="1"/>
</dbReference>
<dbReference type="RefSeq" id="WP_284131447.1">
    <property type="nucleotide sequence ID" value="NZ_JASKYM010000001.1"/>
</dbReference>
<comment type="caution">
    <text evidence="2">The sequence shown here is derived from an EMBL/GenBank/DDBJ whole genome shotgun (WGS) entry which is preliminary data.</text>
</comment>
<keyword evidence="2" id="KW-0548">Nucleotidyltransferase</keyword>
<protein>
    <submittedName>
        <fullName evidence="2">GGDEF domain-containing protein</fullName>
        <ecNumber evidence="2">2.7.7.65</ecNumber>
    </submittedName>
</protein>
<dbReference type="EC" id="2.7.7.65" evidence="2"/>
<dbReference type="CDD" id="cd01949">
    <property type="entry name" value="GGDEF"/>
    <property type="match status" value="1"/>
</dbReference>
<feature type="domain" description="GGDEF" evidence="1">
    <location>
        <begin position="159"/>
        <end position="288"/>
    </location>
</feature>
<dbReference type="InterPro" id="IPR029787">
    <property type="entry name" value="Nucleotide_cyclase"/>
</dbReference>
<dbReference type="PROSITE" id="PS50887">
    <property type="entry name" value="GGDEF"/>
    <property type="match status" value="1"/>
</dbReference>
<reference evidence="2 3" key="1">
    <citation type="submission" date="2023-05" db="EMBL/GenBank/DDBJ databases">
        <title>Rombocin, a short stable natural nisin variant, displays selective antimicrobial activity against Listeria monocytogenes and employs dual mode of action to kill target bacterial strains.</title>
        <authorList>
            <person name="Wambui J."/>
            <person name="Stephan R."/>
            <person name="Kuipers O.P."/>
        </authorList>
    </citation>
    <scope>NUCLEOTIDE SEQUENCE [LARGE SCALE GENOMIC DNA]</scope>
    <source>
        <strain evidence="2 3">RC002</strain>
    </source>
</reference>
<dbReference type="Pfam" id="PF00990">
    <property type="entry name" value="GGDEF"/>
    <property type="match status" value="1"/>
</dbReference>
<dbReference type="Gene3D" id="3.30.70.270">
    <property type="match status" value="1"/>
</dbReference>
<accession>A0ABT7E6A8</accession>
<sequence>MLDLKNYINILDNIFIIKRIVNPQDKTIIDFDSDLPTASSHACFDFWERGNSCPNCISMRALNENASFSKVENIDDRLYMVIAAPIKLNNDKYVVELLRDITDETSASLYVDKTSQDLQNEIYKLNQLAIKDPLTNTFNRRYLNEQLPCNLKKFNDCKFSLAIIMVDLDKFKDINDSLGHLCGDYILKEVSFILKSYIKNYNGWTCRYGGDEFIIYVENISKEQSYIIAENLREGINNYKFVYNNTPVHTTCSFGVCFLNEKNIDFNDVINNADMKLLEAKKTRNTVI</sequence>
<keyword evidence="2" id="KW-0808">Transferase</keyword>
<evidence type="ECO:0000313" key="3">
    <source>
        <dbReference type="Proteomes" id="UP001301012"/>
    </source>
</evidence>
<dbReference type="InterPro" id="IPR050469">
    <property type="entry name" value="Diguanylate_Cyclase"/>
</dbReference>
<name>A0ABT7E6A8_9FIRM</name>
<dbReference type="GO" id="GO:0052621">
    <property type="term" value="F:diguanylate cyclase activity"/>
    <property type="evidence" value="ECO:0007669"/>
    <property type="project" value="UniProtKB-EC"/>
</dbReference>
<dbReference type="PANTHER" id="PTHR45138:SF9">
    <property type="entry name" value="DIGUANYLATE CYCLASE DGCM-RELATED"/>
    <property type="match status" value="1"/>
</dbReference>